<gene>
    <name evidence="1" type="ORF">RBSH_03836</name>
</gene>
<dbReference type="AlphaFoldDB" id="K5DDB4"/>
<reference evidence="1 2" key="1">
    <citation type="journal article" date="2013" name="Mar. Genomics">
        <title>Expression of sulfatases in Rhodopirellula baltica and the diversity of sulfatases in the genus Rhodopirellula.</title>
        <authorList>
            <person name="Wegner C.E."/>
            <person name="Richter-Heitmann T."/>
            <person name="Klindworth A."/>
            <person name="Klockow C."/>
            <person name="Richter M."/>
            <person name="Achstetter T."/>
            <person name="Glockner F.O."/>
            <person name="Harder J."/>
        </authorList>
    </citation>
    <scope>NUCLEOTIDE SEQUENCE [LARGE SCALE GENOMIC DNA]</scope>
    <source>
        <strain evidence="1 2">SH28</strain>
    </source>
</reference>
<dbReference type="EMBL" id="AMCW01000112">
    <property type="protein sequence ID" value="EKK00809.1"/>
    <property type="molecule type" value="Genomic_DNA"/>
</dbReference>
<accession>K5DDB4</accession>
<evidence type="ECO:0000313" key="2">
    <source>
        <dbReference type="Proteomes" id="UP000007993"/>
    </source>
</evidence>
<sequence length="40" mass="4519">MKNKHGWREVAADERGNLANERVLFACQIREASERSSMAG</sequence>
<organism evidence="1 2">
    <name type="scientific">Rhodopirellula baltica SH28</name>
    <dbReference type="NCBI Taxonomy" id="993517"/>
    <lineage>
        <taxon>Bacteria</taxon>
        <taxon>Pseudomonadati</taxon>
        <taxon>Planctomycetota</taxon>
        <taxon>Planctomycetia</taxon>
        <taxon>Pirellulales</taxon>
        <taxon>Pirellulaceae</taxon>
        <taxon>Rhodopirellula</taxon>
    </lineage>
</organism>
<name>K5DDB4_RHOBT</name>
<proteinExistence type="predicted"/>
<protein>
    <submittedName>
        <fullName evidence="1">Uncharacterized protein</fullName>
    </submittedName>
</protein>
<dbReference type="PATRIC" id="fig|993517.3.peg.4168"/>
<evidence type="ECO:0000313" key="1">
    <source>
        <dbReference type="EMBL" id="EKK00809.1"/>
    </source>
</evidence>
<comment type="caution">
    <text evidence="1">The sequence shown here is derived from an EMBL/GenBank/DDBJ whole genome shotgun (WGS) entry which is preliminary data.</text>
</comment>
<dbReference type="Proteomes" id="UP000007993">
    <property type="component" value="Unassembled WGS sequence"/>
</dbReference>